<dbReference type="InterPro" id="IPR016181">
    <property type="entry name" value="Acyl_CoA_acyltransferase"/>
</dbReference>
<dbReference type="CDD" id="cd04301">
    <property type="entry name" value="NAT_SF"/>
    <property type="match status" value="1"/>
</dbReference>
<accession>A0A3D9VFZ4</accession>
<keyword evidence="4" id="KW-0689">Ribosomal protein</keyword>
<dbReference type="SUPFAM" id="SSF55729">
    <property type="entry name" value="Acyl-CoA N-acyltransferases (Nat)"/>
    <property type="match status" value="1"/>
</dbReference>
<dbReference type="PROSITE" id="PS51186">
    <property type="entry name" value="GNAT"/>
    <property type="match status" value="1"/>
</dbReference>
<dbReference type="Gene3D" id="3.40.630.30">
    <property type="match status" value="1"/>
</dbReference>
<dbReference type="OrthoDB" id="9799092at2"/>
<evidence type="ECO:0000313" key="5">
    <source>
        <dbReference type="Proteomes" id="UP000256485"/>
    </source>
</evidence>
<evidence type="ECO:0000259" key="3">
    <source>
        <dbReference type="PROSITE" id="PS51186"/>
    </source>
</evidence>
<reference evidence="4 5" key="1">
    <citation type="submission" date="2018-08" db="EMBL/GenBank/DDBJ databases">
        <title>Sequencing the genomes of 1000 actinobacteria strains.</title>
        <authorList>
            <person name="Klenk H.-P."/>
        </authorList>
    </citation>
    <scope>NUCLEOTIDE SEQUENCE [LARGE SCALE GENOMIC DNA]</scope>
    <source>
        <strain evidence="4 5">DSM 22891</strain>
    </source>
</reference>
<keyword evidence="1" id="KW-0808">Transferase</keyword>
<protein>
    <submittedName>
        <fullName evidence="4">Ribosomal protein S18 acetylase RimI-like enzyme</fullName>
    </submittedName>
</protein>
<dbReference type="Pfam" id="PF00583">
    <property type="entry name" value="Acetyltransf_1"/>
    <property type="match status" value="1"/>
</dbReference>
<dbReference type="Proteomes" id="UP000256485">
    <property type="component" value="Unassembled WGS sequence"/>
</dbReference>
<dbReference type="PANTHER" id="PTHR43877:SF2">
    <property type="entry name" value="AMINOALKYLPHOSPHONATE N-ACETYLTRANSFERASE-RELATED"/>
    <property type="match status" value="1"/>
</dbReference>
<dbReference type="PANTHER" id="PTHR43877">
    <property type="entry name" value="AMINOALKYLPHOSPHONATE N-ACETYLTRANSFERASE-RELATED-RELATED"/>
    <property type="match status" value="1"/>
</dbReference>
<dbReference type="GO" id="GO:0016747">
    <property type="term" value="F:acyltransferase activity, transferring groups other than amino-acyl groups"/>
    <property type="evidence" value="ECO:0007669"/>
    <property type="project" value="InterPro"/>
</dbReference>
<sequence length="177" mass="19567">MGGRGVETGDRTAAVRTRLLGPDDWRELRAVRLEALRESPWAFGSTYARESAFTEADWRRRLSAGGATFLAYRDDDPATAVGISGGFFEESTPDTAELVSMWVRPEARGSGVADALVRAVLDWAVARGAARVHLWVTATNERARRFYERLGFVPTDERQPLPSDPTLDEIGMVRPLS</sequence>
<name>A0A3D9VFZ4_THECX</name>
<evidence type="ECO:0000256" key="1">
    <source>
        <dbReference type="ARBA" id="ARBA00022679"/>
    </source>
</evidence>
<dbReference type="RefSeq" id="WP_115850600.1">
    <property type="nucleotide sequence ID" value="NZ_QTUC01000001.1"/>
</dbReference>
<evidence type="ECO:0000313" key="4">
    <source>
        <dbReference type="EMBL" id="REF37074.1"/>
    </source>
</evidence>
<dbReference type="AlphaFoldDB" id="A0A3D9VFZ4"/>
<gene>
    <name evidence="4" type="ORF">DFJ64_2510</name>
</gene>
<dbReference type="GO" id="GO:0005840">
    <property type="term" value="C:ribosome"/>
    <property type="evidence" value="ECO:0007669"/>
    <property type="project" value="UniProtKB-KW"/>
</dbReference>
<proteinExistence type="predicted"/>
<dbReference type="InterPro" id="IPR000182">
    <property type="entry name" value="GNAT_dom"/>
</dbReference>
<dbReference type="InterPro" id="IPR050832">
    <property type="entry name" value="Bact_Acetyltransf"/>
</dbReference>
<keyword evidence="2" id="KW-0012">Acyltransferase</keyword>
<keyword evidence="5" id="KW-1185">Reference proteome</keyword>
<feature type="domain" description="N-acetyltransferase" evidence="3">
    <location>
        <begin position="15"/>
        <end position="177"/>
    </location>
</feature>
<comment type="caution">
    <text evidence="4">The sequence shown here is derived from an EMBL/GenBank/DDBJ whole genome shotgun (WGS) entry which is preliminary data.</text>
</comment>
<organism evidence="4 5">
    <name type="scientific">Thermasporomyces composti</name>
    <dbReference type="NCBI Taxonomy" id="696763"/>
    <lineage>
        <taxon>Bacteria</taxon>
        <taxon>Bacillati</taxon>
        <taxon>Actinomycetota</taxon>
        <taxon>Actinomycetes</taxon>
        <taxon>Propionibacteriales</taxon>
        <taxon>Nocardioidaceae</taxon>
        <taxon>Thermasporomyces</taxon>
    </lineage>
</organism>
<evidence type="ECO:0000256" key="2">
    <source>
        <dbReference type="ARBA" id="ARBA00023315"/>
    </source>
</evidence>
<keyword evidence="4" id="KW-0687">Ribonucleoprotein</keyword>
<dbReference type="EMBL" id="QTUC01000001">
    <property type="protein sequence ID" value="REF37074.1"/>
    <property type="molecule type" value="Genomic_DNA"/>
</dbReference>